<evidence type="ECO:0000259" key="1">
    <source>
        <dbReference type="Pfam" id="PF02371"/>
    </source>
</evidence>
<feature type="domain" description="Transposase IS116/IS110/IS902 C-terminal" evidence="1">
    <location>
        <begin position="106"/>
        <end position="156"/>
    </location>
</feature>
<sequence>MTVKTQEQQSLQALHRVRSRLVRARTAVGNELRGLLNEVGIIVAQGHRVIRQGDIRQLLDERHDQLGATLCNVIHDLLDEWLALDTRIAEYDKRLEAYVQASPCTKQLMSVPGIGPVNATLLVSHMGDPKRFPNGRQFSASIGLVPRQYSSGGKNVLKASPNVATARCGANSFMVPGRL</sequence>
<dbReference type="PANTHER" id="PTHR33055:SF3">
    <property type="entry name" value="PUTATIVE TRANSPOSASE FOR IS117-RELATED"/>
    <property type="match status" value="1"/>
</dbReference>
<reference evidence="3" key="1">
    <citation type="journal article" date="2019" name="Microbiol. Resour. Announc.">
        <title>Complete Genome Sequence of Halomonas olivaria, a Moderately Halophilic Bacterium Isolated from Olive Processing Effluents, Obtained by Nanopore Sequencing.</title>
        <authorList>
            <person name="Nagata S."/>
            <person name="Ii K.M."/>
            <person name="Tsukimi T."/>
            <person name="Miura M.C."/>
            <person name="Galipon J."/>
            <person name="Arakawa K."/>
        </authorList>
    </citation>
    <scope>NUCLEOTIDE SEQUENCE [LARGE SCALE GENOMIC DNA]</scope>
    <source>
        <strain evidence="3">TYRC17</strain>
    </source>
</reference>
<dbReference type="EMBL" id="AP019416">
    <property type="protein sequence ID" value="BBI49510.1"/>
    <property type="molecule type" value="Genomic_DNA"/>
</dbReference>
<dbReference type="PANTHER" id="PTHR33055">
    <property type="entry name" value="TRANSPOSASE FOR INSERTION SEQUENCE ELEMENT IS1111A"/>
    <property type="match status" value="1"/>
</dbReference>
<gene>
    <name evidence="2" type="ORF">HORIV_19310</name>
</gene>
<protein>
    <recommendedName>
        <fullName evidence="1">Transposase IS116/IS110/IS902 C-terminal domain-containing protein</fullName>
    </recommendedName>
</protein>
<dbReference type="NCBIfam" id="NF033542">
    <property type="entry name" value="transpos_IS110"/>
    <property type="match status" value="1"/>
</dbReference>
<proteinExistence type="predicted"/>
<accession>A0ABM7GG54</accession>
<name>A0ABM7GG54_9GAMM</name>
<dbReference type="Proteomes" id="UP000289555">
    <property type="component" value="Chromosome"/>
</dbReference>
<dbReference type="InterPro" id="IPR003346">
    <property type="entry name" value="Transposase_20"/>
</dbReference>
<evidence type="ECO:0000313" key="2">
    <source>
        <dbReference type="EMBL" id="BBI49510.1"/>
    </source>
</evidence>
<organism evidence="2 3">
    <name type="scientific">Vreelandella olivaria</name>
    <dbReference type="NCBI Taxonomy" id="390919"/>
    <lineage>
        <taxon>Bacteria</taxon>
        <taxon>Pseudomonadati</taxon>
        <taxon>Pseudomonadota</taxon>
        <taxon>Gammaproteobacteria</taxon>
        <taxon>Oceanospirillales</taxon>
        <taxon>Halomonadaceae</taxon>
        <taxon>Vreelandella</taxon>
    </lineage>
</organism>
<dbReference type="InterPro" id="IPR047650">
    <property type="entry name" value="Transpos_IS110"/>
</dbReference>
<dbReference type="Pfam" id="PF02371">
    <property type="entry name" value="Transposase_20"/>
    <property type="match status" value="1"/>
</dbReference>
<keyword evidence="3" id="KW-1185">Reference proteome</keyword>
<evidence type="ECO:0000313" key="3">
    <source>
        <dbReference type="Proteomes" id="UP000289555"/>
    </source>
</evidence>